<dbReference type="InterPro" id="IPR007712">
    <property type="entry name" value="RelE/ParE_toxin"/>
</dbReference>
<dbReference type="RefSeq" id="WP_074986334.1">
    <property type="nucleotide sequence ID" value="NZ_BGPP01000003.1"/>
</dbReference>
<name>A0AAQ1KPU2_9PSED</name>
<dbReference type="InterPro" id="IPR035093">
    <property type="entry name" value="RelE/ParE_toxin_dom_sf"/>
</dbReference>
<keyword evidence="2" id="KW-0255">Endonuclease</keyword>
<dbReference type="AlphaFoldDB" id="A0AAQ1KPU2"/>
<comment type="caution">
    <text evidence="2">The sequence shown here is derived from an EMBL/GenBank/DDBJ whole genome shotgun (WGS) entry which is preliminary data.</text>
</comment>
<dbReference type="Pfam" id="PF05016">
    <property type="entry name" value="ParE_toxin"/>
    <property type="match status" value="1"/>
</dbReference>
<keyword evidence="3" id="KW-1185">Reference proteome</keyword>
<proteinExistence type="predicted"/>
<gene>
    <name evidence="2" type="ORF">SAMN05216577_15518</name>
</gene>
<dbReference type="Gene3D" id="3.30.2310.20">
    <property type="entry name" value="RelE-like"/>
    <property type="match status" value="1"/>
</dbReference>
<accession>A0AAQ1KPU2</accession>
<keyword evidence="2" id="KW-0540">Nuclease</keyword>
<dbReference type="Proteomes" id="UP000183385">
    <property type="component" value="Unassembled WGS sequence"/>
</dbReference>
<organism evidence="2 3">
    <name type="scientific">Pseudomonas citronellolis</name>
    <dbReference type="NCBI Taxonomy" id="53408"/>
    <lineage>
        <taxon>Bacteria</taxon>
        <taxon>Pseudomonadati</taxon>
        <taxon>Pseudomonadota</taxon>
        <taxon>Gammaproteobacteria</taxon>
        <taxon>Pseudomonadales</taxon>
        <taxon>Pseudomonadaceae</taxon>
        <taxon>Pseudomonas</taxon>
    </lineage>
</organism>
<sequence length="84" mass="10011">MNSVNWTRKAVKQLLRLDGRHQAQIRDAVGELSRMPDCRHVKALNNHTYGYRLRVGNYRVLFDWDGEIRIVAVQEVKKRDERTY</sequence>
<evidence type="ECO:0000313" key="2">
    <source>
        <dbReference type="EMBL" id="SFE02099.1"/>
    </source>
</evidence>
<evidence type="ECO:0000256" key="1">
    <source>
        <dbReference type="ARBA" id="ARBA00022649"/>
    </source>
</evidence>
<dbReference type="GO" id="GO:0004519">
    <property type="term" value="F:endonuclease activity"/>
    <property type="evidence" value="ECO:0007669"/>
    <property type="project" value="UniProtKB-KW"/>
</dbReference>
<dbReference type="PANTHER" id="PTHR38813">
    <property type="match status" value="1"/>
</dbReference>
<protein>
    <submittedName>
        <fullName evidence="2">mRNA-degrading endonuclease RelE, toxin component of the RelBE toxin-antitoxin system</fullName>
    </submittedName>
</protein>
<dbReference type="SUPFAM" id="SSF143011">
    <property type="entry name" value="RelE-like"/>
    <property type="match status" value="1"/>
</dbReference>
<evidence type="ECO:0000313" key="3">
    <source>
        <dbReference type="Proteomes" id="UP000183385"/>
    </source>
</evidence>
<dbReference type="PANTHER" id="PTHR38813:SF1">
    <property type="entry name" value="TOXIN RELE1-RELATED"/>
    <property type="match status" value="1"/>
</dbReference>
<reference evidence="2 3" key="1">
    <citation type="submission" date="2016-10" db="EMBL/GenBank/DDBJ databases">
        <authorList>
            <person name="Varghese N."/>
            <person name="Submissions S."/>
        </authorList>
    </citation>
    <scope>NUCLEOTIDE SEQUENCE [LARGE SCALE GENOMIC DNA]</scope>
    <source>
        <strain evidence="2 3">LMG 18378</strain>
    </source>
</reference>
<keyword evidence="2" id="KW-0378">Hydrolase</keyword>
<keyword evidence="1" id="KW-1277">Toxin-antitoxin system</keyword>
<dbReference type="EMBL" id="FOLS01000055">
    <property type="protein sequence ID" value="SFE02099.1"/>
    <property type="molecule type" value="Genomic_DNA"/>
</dbReference>
<dbReference type="InterPro" id="IPR052747">
    <property type="entry name" value="TA_system_RelE_toxin"/>
</dbReference>